<evidence type="ECO:0000313" key="2">
    <source>
        <dbReference type="Proteomes" id="UP000054937"/>
    </source>
</evidence>
<protein>
    <submittedName>
        <fullName evidence="1">Uncharacterized protein</fullName>
    </submittedName>
</protein>
<sequence>MQKQNFWESVLKDKLQEAGTIKSKAELNLPIACYKKAQKNSGKNELDIFNQCVEEFQQIQHRFMGSLEYEQRKVHQCSQELAKNGQTSNKDIEKFCTPGVKENVEQYYLQFRNEINDLMESK</sequence>
<dbReference type="Proteomes" id="UP000054937">
    <property type="component" value="Unassembled WGS sequence"/>
</dbReference>
<dbReference type="InParanoid" id="A0A0V0QJ02"/>
<dbReference type="OrthoDB" id="10574905at2759"/>
<organism evidence="1 2">
    <name type="scientific">Pseudocohnilembus persalinus</name>
    <name type="common">Ciliate</name>
    <dbReference type="NCBI Taxonomy" id="266149"/>
    <lineage>
        <taxon>Eukaryota</taxon>
        <taxon>Sar</taxon>
        <taxon>Alveolata</taxon>
        <taxon>Ciliophora</taxon>
        <taxon>Intramacronucleata</taxon>
        <taxon>Oligohymenophorea</taxon>
        <taxon>Scuticociliatia</taxon>
        <taxon>Philasterida</taxon>
        <taxon>Pseudocohnilembidae</taxon>
        <taxon>Pseudocohnilembus</taxon>
    </lineage>
</organism>
<reference evidence="1 2" key="1">
    <citation type="journal article" date="2015" name="Sci. Rep.">
        <title>Genome of the facultative scuticociliatosis pathogen Pseudocohnilembus persalinus provides insight into its virulence through horizontal gene transfer.</title>
        <authorList>
            <person name="Xiong J."/>
            <person name="Wang G."/>
            <person name="Cheng J."/>
            <person name="Tian M."/>
            <person name="Pan X."/>
            <person name="Warren A."/>
            <person name="Jiang C."/>
            <person name="Yuan D."/>
            <person name="Miao W."/>
        </authorList>
    </citation>
    <scope>NUCLEOTIDE SEQUENCE [LARGE SCALE GENOMIC DNA]</scope>
    <source>
        <strain evidence="1">36N120E</strain>
    </source>
</reference>
<dbReference type="OMA" id="FNQCVEE"/>
<dbReference type="AlphaFoldDB" id="A0A0V0QJ02"/>
<name>A0A0V0QJ02_PSEPJ</name>
<comment type="caution">
    <text evidence="1">The sequence shown here is derived from an EMBL/GenBank/DDBJ whole genome shotgun (WGS) entry which is preliminary data.</text>
</comment>
<keyword evidence="2" id="KW-1185">Reference proteome</keyword>
<dbReference type="EMBL" id="LDAU01000156">
    <property type="protein sequence ID" value="KRX02210.1"/>
    <property type="molecule type" value="Genomic_DNA"/>
</dbReference>
<evidence type="ECO:0000313" key="1">
    <source>
        <dbReference type="EMBL" id="KRX02210.1"/>
    </source>
</evidence>
<gene>
    <name evidence="1" type="ORF">PPERSA_04832</name>
</gene>
<proteinExistence type="predicted"/>
<accession>A0A0V0QJ02</accession>